<dbReference type="GO" id="GO:0046872">
    <property type="term" value="F:metal ion binding"/>
    <property type="evidence" value="ECO:0007669"/>
    <property type="project" value="UniProtKB-KW"/>
</dbReference>
<evidence type="ECO:0000256" key="10">
    <source>
        <dbReference type="ARBA" id="ARBA00023136"/>
    </source>
</evidence>
<dbReference type="Pfam" id="PF02163">
    <property type="entry name" value="Peptidase_M50"/>
    <property type="match status" value="1"/>
</dbReference>
<keyword evidence="8 11" id="KW-1133">Transmembrane helix</keyword>
<evidence type="ECO:0000313" key="14">
    <source>
        <dbReference type="Proteomes" id="UP000247763"/>
    </source>
</evidence>
<dbReference type="RefSeq" id="WP_110450093.1">
    <property type="nucleotide sequence ID" value="NZ_CP029479.1"/>
</dbReference>
<evidence type="ECO:0000256" key="7">
    <source>
        <dbReference type="ARBA" id="ARBA00022833"/>
    </source>
</evidence>
<dbReference type="InterPro" id="IPR041489">
    <property type="entry name" value="PDZ_6"/>
</dbReference>
<feature type="transmembrane region" description="Helical" evidence="11">
    <location>
        <begin position="311"/>
        <end position="335"/>
    </location>
</feature>
<dbReference type="Proteomes" id="UP000247763">
    <property type="component" value="Chromosome"/>
</dbReference>
<dbReference type="GO" id="GO:0004222">
    <property type="term" value="F:metalloendopeptidase activity"/>
    <property type="evidence" value="ECO:0007669"/>
    <property type="project" value="InterPro"/>
</dbReference>
<proteinExistence type="inferred from homology"/>
<dbReference type="EMBL" id="CP029479">
    <property type="protein sequence ID" value="AWM77526.1"/>
    <property type="molecule type" value="Genomic_DNA"/>
</dbReference>
<keyword evidence="11" id="KW-0479">Metal-binding</keyword>
<dbReference type="Pfam" id="PF17820">
    <property type="entry name" value="PDZ_6"/>
    <property type="match status" value="1"/>
</dbReference>
<dbReference type="PANTHER" id="PTHR42837">
    <property type="entry name" value="REGULATOR OF SIGMA-E PROTEASE RSEP"/>
    <property type="match status" value="1"/>
</dbReference>
<dbReference type="NCBIfam" id="TIGR00054">
    <property type="entry name" value="RIP metalloprotease RseP"/>
    <property type="match status" value="1"/>
</dbReference>
<protein>
    <recommendedName>
        <fullName evidence="11">Zinc metalloprotease</fullName>
        <ecNumber evidence="11">3.4.24.-</ecNumber>
    </recommendedName>
</protein>
<dbReference type="EC" id="3.4.24.-" evidence="11"/>
<accession>A0A2Z3HTL7</accession>
<dbReference type="PANTHER" id="PTHR42837:SF2">
    <property type="entry name" value="MEMBRANE METALLOPROTEASE ARASP2, CHLOROPLASTIC-RELATED"/>
    <property type="match status" value="1"/>
</dbReference>
<keyword evidence="14" id="KW-1185">Reference proteome</keyword>
<dbReference type="InterPro" id="IPR004387">
    <property type="entry name" value="Pept_M50_Zn"/>
</dbReference>
<evidence type="ECO:0000256" key="5">
    <source>
        <dbReference type="ARBA" id="ARBA00022692"/>
    </source>
</evidence>
<dbReference type="CDD" id="cd23081">
    <property type="entry name" value="cpPDZ_EcRseP-like"/>
    <property type="match status" value="1"/>
</dbReference>
<evidence type="ECO:0000313" key="13">
    <source>
        <dbReference type="EMBL" id="AWM77526.1"/>
    </source>
</evidence>
<dbReference type="CDD" id="cd06163">
    <property type="entry name" value="S2P-M50_PDZ_RseP-like"/>
    <property type="match status" value="1"/>
</dbReference>
<name>A0A2Z3HTL7_9CAUL</name>
<evidence type="ECO:0000256" key="11">
    <source>
        <dbReference type="RuleBase" id="RU362031"/>
    </source>
</evidence>
<keyword evidence="7 11" id="KW-0862">Zinc</keyword>
<keyword evidence="4 13" id="KW-0645">Protease</keyword>
<feature type="transmembrane region" description="Helical" evidence="11">
    <location>
        <begin position="7"/>
        <end position="25"/>
    </location>
</feature>
<evidence type="ECO:0000256" key="9">
    <source>
        <dbReference type="ARBA" id="ARBA00023049"/>
    </source>
</evidence>
<dbReference type="SMART" id="SM00228">
    <property type="entry name" value="PDZ"/>
    <property type="match status" value="1"/>
</dbReference>
<feature type="transmembrane region" description="Helical" evidence="11">
    <location>
        <begin position="119"/>
        <end position="142"/>
    </location>
</feature>
<dbReference type="SUPFAM" id="SSF50156">
    <property type="entry name" value="PDZ domain-like"/>
    <property type="match status" value="1"/>
</dbReference>
<dbReference type="Gene3D" id="2.30.42.10">
    <property type="match status" value="1"/>
</dbReference>
<dbReference type="GO" id="GO:0016020">
    <property type="term" value="C:membrane"/>
    <property type="evidence" value="ECO:0007669"/>
    <property type="project" value="UniProtKB-SubCell"/>
</dbReference>
<evidence type="ECO:0000256" key="6">
    <source>
        <dbReference type="ARBA" id="ARBA00022801"/>
    </source>
</evidence>
<dbReference type="InterPro" id="IPR001478">
    <property type="entry name" value="PDZ"/>
</dbReference>
<evidence type="ECO:0000256" key="1">
    <source>
        <dbReference type="ARBA" id="ARBA00001947"/>
    </source>
</evidence>
<keyword evidence="6 11" id="KW-0378">Hydrolase</keyword>
<feature type="transmembrane region" description="Helical" evidence="11">
    <location>
        <begin position="365"/>
        <end position="383"/>
    </location>
</feature>
<gene>
    <name evidence="13" type="primary">rseP</name>
    <name evidence="13" type="ORF">HYN04_06960</name>
</gene>
<dbReference type="InterPro" id="IPR036034">
    <property type="entry name" value="PDZ_sf"/>
</dbReference>
<dbReference type="OrthoDB" id="9782003at2"/>
<comment type="cofactor">
    <cofactor evidence="1 11">
        <name>Zn(2+)</name>
        <dbReference type="ChEBI" id="CHEBI:29105"/>
    </cofactor>
</comment>
<comment type="similarity">
    <text evidence="3 11">Belongs to the peptidase M50B family.</text>
</comment>
<evidence type="ECO:0000256" key="4">
    <source>
        <dbReference type="ARBA" id="ARBA00022670"/>
    </source>
</evidence>
<evidence type="ECO:0000259" key="12">
    <source>
        <dbReference type="SMART" id="SM00228"/>
    </source>
</evidence>
<dbReference type="AlphaFoldDB" id="A0A2Z3HTL7"/>
<keyword evidence="5 11" id="KW-0812">Transmembrane</keyword>
<evidence type="ECO:0000256" key="8">
    <source>
        <dbReference type="ARBA" id="ARBA00022989"/>
    </source>
</evidence>
<feature type="domain" description="PDZ" evidence="12">
    <location>
        <begin position="138"/>
        <end position="207"/>
    </location>
</feature>
<dbReference type="InterPro" id="IPR008915">
    <property type="entry name" value="Peptidase_M50"/>
</dbReference>
<sequence length="400" mass="42632">MGVITDFIWHLAPFILVLSLVVTVHELGHFLVARACGVAVERFSIGFGRAVFSRRDRAGVEWRVGWIPLGGYVMFAGDANAASVPDAEGLKAMKSEILAKGGPEALARHYHFKPVWQRALVTAAGPAANFLLAIALFAALFMTFGERTLAPRIGAVEPGSVAEAAGFQKGDRVVEAGGRSIGSFQDLIEVIQVRGGAPTDFVLERNGDTVRLTATPEWRRIESEPGAPRVGRLGLGPTGEVVRQAYGPLEAVAKGVDRTWRVLTTSVYAMGRMITGQMSAEQLNGPLGIAQMSGQIAKAGAEAAPDLGRKVLYAGANLVALAAVLSVGVGFMNLLPIPILDGGHLVFYAYEAVARRPLSASVQAFGYRVGLALVLALMLFATWNDLQRLQVFQFFGGLFS</sequence>
<dbReference type="KEGG" id="phb:HYN04_06960"/>
<organism evidence="13 14">
    <name type="scientific">Phenylobacterium parvum</name>
    <dbReference type="NCBI Taxonomy" id="2201350"/>
    <lineage>
        <taxon>Bacteria</taxon>
        <taxon>Pseudomonadati</taxon>
        <taxon>Pseudomonadota</taxon>
        <taxon>Alphaproteobacteria</taxon>
        <taxon>Caulobacterales</taxon>
        <taxon>Caulobacteraceae</taxon>
        <taxon>Phenylobacterium</taxon>
    </lineage>
</organism>
<evidence type="ECO:0000256" key="3">
    <source>
        <dbReference type="ARBA" id="ARBA00007931"/>
    </source>
</evidence>
<evidence type="ECO:0000256" key="2">
    <source>
        <dbReference type="ARBA" id="ARBA00004141"/>
    </source>
</evidence>
<keyword evidence="10 11" id="KW-0472">Membrane</keyword>
<comment type="subcellular location">
    <subcellularLocation>
        <location evidence="2">Membrane</location>
        <topology evidence="2">Multi-pass membrane protein</topology>
    </subcellularLocation>
</comment>
<reference evidence="14" key="1">
    <citation type="submission" date="2018-05" db="EMBL/GenBank/DDBJ databases">
        <title>Genome sequencing of Phenylobacterium sp. HYN0004.</title>
        <authorList>
            <person name="Yi H."/>
            <person name="Baek C."/>
        </authorList>
    </citation>
    <scope>NUCLEOTIDE SEQUENCE [LARGE SCALE GENOMIC DNA]</scope>
    <source>
        <strain evidence="14">HYN0004</strain>
    </source>
</reference>
<dbReference type="GO" id="GO:0006508">
    <property type="term" value="P:proteolysis"/>
    <property type="evidence" value="ECO:0007669"/>
    <property type="project" value="UniProtKB-KW"/>
</dbReference>
<keyword evidence="9 11" id="KW-0482">Metalloprotease</keyword>